<comment type="caution">
    <text evidence="1">The sequence shown here is derived from an EMBL/GenBank/DDBJ whole genome shotgun (WGS) entry which is preliminary data.</text>
</comment>
<keyword evidence="2" id="KW-1185">Reference proteome</keyword>
<dbReference type="EMBL" id="JAHYIQ010000053">
    <property type="protein sequence ID" value="KAK1117221.1"/>
    <property type="molecule type" value="Genomic_DNA"/>
</dbReference>
<sequence length="60" mass="6582">KKFTASALEECRDDYITEASTPSSAIAAGRVTVEQLRERSAIIPKRDGRVVACTGTRRSR</sequence>
<feature type="non-terminal residue" evidence="1">
    <location>
        <position position="1"/>
    </location>
</feature>
<name>A0AA40FDY8_9HYME</name>
<dbReference type="Proteomes" id="UP001177670">
    <property type="component" value="Unassembled WGS sequence"/>
</dbReference>
<proteinExistence type="predicted"/>
<gene>
    <name evidence="1" type="ORF">K0M31_016779</name>
</gene>
<evidence type="ECO:0000313" key="2">
    <source>
        <dbReference type="Proteomes" id="UP001177670"/>
    </source>
</evidence>
<accession>A0AA40FDY8</accession>
<reference evidence="1" key="1">
    <citation type="submission" date="2021-10" db="EMBL/GenBank/DDBJ databases">
        <title>Melipona bicolor Genome sequencing and assembly.</title>
        <authorList>
            <person name="Araujo N.S."/>
            <person name="Arias M.C."/>
        </authorList>
    </citation>
    <scope>NUCLEOTIDE SEQUENCE</scope>
    <source>
        <strain evidence="1">USP_2M_L1-L4_2017</strain>
        <tissue evidence="1">Whole body</tissue>
    </source>
</reference>
<organism evidence="1 2">
    <name type="scientific">Melipona bicolor</name>
    <dbReference type="NCBI Taxonomy" id="60889"/>
    <lineage>
        <taxon>Eukaryota</taxon>
        <taxon>Metazoa</taxon>
        <taxon>Ecdysozoa</taxon>
        <taxon>Arthropoda</taxon>
        <taxon>Hexapoda</taxon>
        <taxon>Insecta</taxon>
        <taxon>Pterygota</taxon>
        <taxon>Neoptera</taxon>
        <taxon>Endopterygota</taxon>
        <taxon>Hymenoptera</taxon>
        <taxon>Apocrita</taxon>
        <taxon>Aculeata</taxon>
        <taxon>Apoidea</taxon>
        <taxon>Anthophila</taxon>
        <taxon>Apidae</taxon>
        <taxon>Melipona</taxon>
    </lineage>
</organism>
<dbReference type="AlphaFoldDB" id="A0AA40FDY8"/>
<protein>
    <submittedName>
        <fullName evidence="1">Uncharacterized protein</fullName>
    </submittedName>
</protein>
<evidence type="ECO:0000313" key="1">
    <source>
        <dbReference type="EMBL" id="KAK1117221.1"/>
    </source>
</evidence>